<evidence type="ECO:0000256" key="1">
    <source>
        <dbReference type="SAM" id="MobiDB-lite"/>
    </source>
</evidence>
<keyword evidence="4" id="KW-1185">Reference proteome</keyword>
<dbReference type="Proteomes" id="UP000024837">
    <property type="component" value="Unassembled WGS sequence"/>
</dbReference>
<organism evidence="3 4">
    <name type="scientific">Drechslerella stenobrocha 248</name>
    <dbReference type="NCBI Taxonomy" id="1043628"/>
    <lineage>
        <taxon>Eukaryota</taxon>
        <taxon>Fungi</taxon>
        <taxon>Dikarya</taxon>
        <taxon>Ascomycota</taxon>
        <taxon>Pezizomycotina</taxon>
        <taxon>Orbiliomycetes</taxon>
        <taxon>Orbiliales</taxon>
        <taxon>Orbiliaceae</taxon>
        <taxon>Drechslerella</taxon>
    </lineage>
</organism>
<name>W7HU98_9PEZI</name>
<sequence length="761" mass="84264">MAEEGVREAKGGTPKSLFELKGSVTSLFSNPKAGHTDAATEKVKPSRSSLFQSLKSSRFSLHKGKNGISKENIRAPLAQSTTDPDRGQQHLPPNISTNPTSGTRGSITSLVGFENPQPGWHPLFDSDLDNTLPDVPDDQGDASSIELGSSSKGKGKAQAYFSDADLPGHSHKAGKLTEIPPGLPEAYQIKAGTDVRKSLPYNYTNLYLGREVRELWDTAGGDTLVYLCAKNSIHPRGPSFLVKSIVLQAISDYWVTSFYPVWQSGFAIDTHKYPTAQYTLFFAPDRPDGKNEETDPLALLQHYITIRNVFACIFDSYCVGLSKDDSLLLSNLMDRMLMYFEGAEEGLRQRLSLFIVKSGLWDVSNDPLKAVNLLYLAYTYELEELYVEAFAHCVGMWPQVVAMDMHIVLPEPVVTLLKNRFISSSANVEIVVANLKSLHFQHLWNMKSPAAKLSSAIRQGYESMRGFLKRYLSTRFGKWPPENLSSRTTLHSLYTDLCALYRLLVDWQYTTDVACRRYPSLVPYVRAHVYLDCSVSLHGQSMPYGIPILPGYYADTPVAKALPPGEKEEFKLDMERKVGPAEMEWVIGKLYNDTEDGAITLAFKGFEKALMNGKTPRVMADTRKGVWLMVYGMLSVMAEVIVEDGVVFRDEVEYLLSADTSGVCQWERGGMILSEGTGDDGLYKWSAASLSRIEVASDSDGGTSGIVLADEVAENSLNPKSKRFEMSYPWALARSRGWGMPTKTSAPIALTPPEGEETIVS</sequence>
<feature type="compositionally biased region" description="Low complexity" evidence="1">
    <location>
        <begin position="46"/>
        <end position="59"/>
    </location>
</feature>
<dbReference type="EMBL" id="KI966408">
    <property type="protein sequence ID" value="EWC47771.1"/>
    <property type="molecule type" value="Genomic_DNA"/>
</dbReference>
<feature type="region of interest" description="Disordered" evidence="1">
    <location>
        <begin position="27"/>
        <end position="154"/>
    </location>
</feature>
<feature type="compositionally biased region" description="Basic and acidic residues" evidence="1">
    <location>
        <begin position="34"/>
        <end position="44"/>
    </location>
</feature>
<proteinExistence type="predicted"/>
<dbReference type="PANTHER" id="PTHR39601:SF1">
    <property type="entry name" value="CHORIOGENIN HMINOR"/>
    <property type="match status" value="1"/>
</dbReference>
<feature type="domain" description="DUF8004" evidence="2">
    <location>
        <begin position="350"/>
        <end position="404"/>
    </location>
</feature>
<feature type="compositionally biased region" description="Polar residues" evidence="1">
    <location>
        <begin position="94"/>
        <end position="109"/>
    </location>
</feature>
<reference evidence="3 4" key="1">
    <citation type="submission" date="2013-05" db="EMBL/GenBank/DDBJ databases">
        <title>Drechslerella stenobrocha genome reveals carnivorous origination and mechanical trapping mechanism of predatory fungi.</title>
        <authorList>
            <person name="Liu X."/>
            <person name="Zhang W."/>
            <person name="Liu K."/>
        </authorList>
    </citation>
    <scope>NUCLEOTIDE SEQUENCE [LARGE SCALE GENOMIC DNA]</scope>
    <source>
        <strain evidence="3 4">248</strain>
    </source>
</reference>
<dbReference type="Pfam" id="PF26013">
    <property type="entry name" value="DUF8004"/>
    <property type="match status" value="1"/>
</dbReference>
<dbReference type="OrthoDB" id="5300331at2759"/>
<dbReference type="InterPro" id="IPR058317">
    <property type="entry name" value="DUF8004"/>
</dbReference>
<accession>W7HU98</accession>
<evidence type="ECO:0000259" key="2">
    <source>
        <dbReference type="Pfam" id="PF26013"/>
    </source>
</evidence>
<dbReference type="AlphaFoldDB" id="W7HU98"/>
<dbReference type="HOGENOM" id="CLU_365992_0_0_1"/>
<gene>
    <name evidence="3" type="ORF">DRE_02971</name>
</gene>
<dbReference type="PANTHER" id="PTHR39601">
    <property type="entry name" value="CHORIOGENIN HMINOR"/>
    <property type="match status" value="1"/>
</dbReference>
<protein>
    <recommendedName>
        <fullName evidence="2">DUF8004 domain-containing protein</fullName>
    </recommendedName>
</protein>
<evidence type="ECO:0000313" key="4">
    <source>
        <dbReference type="Proteomes" id="UP000024837"/>
    </source>
</evidence>
<evidence type="ECO:0000313" key="3">
    <source>
        <dbReference type="EMBL" id="EWC47771.1"/>
    </source>
</evidence>